<feature type="DNA-binding region" description="H-T-H motif" evidence="2">
    <location>
        <begin position="29"/>
        <end position="48"/>
    </location>
</feature>
<dbReference type="RefSeq" id="WP_197415021.1">
    <property type="nucleotide sequence ID" value="NZ_JAGZGJ010000049.1"/>
</dbReference>
<dbReference type="InterPro" id="IPR001647">
    <property type="entry name" value="HTH_TetR"/>
</dbReference>
<keyword evidence="1 2" id="KW-0238">DNA-binding</keyword>
<dbReference type="Gene3D" id="1.10.357.10">
    <property type="entry name" value="Tetracycline Repressor, domain 2"/>
    <property type="match status" value="1"/>
</dbReference>
<evidence type="ECO:0000256" key="1">
    <source>
        <dbReference type="ARBA" id="ARBA00023125"/>
    </source>
</evidence>
<feature type="domain" description="HTH tetR-type" evidence="3">
    <location>
        <begin position="5"/>
        <end position="66"/>
    </location>
</feature>
<proteinExistence type="predicted"/>
<dbReference type="STRING" id="1379.HMPREF3186_00871"/>
<dbReference type="Proteomes" id="UP000070355">
    <property type="component" value="Unassembled WGS sequence"/>
</dbReference>
<organism evidence="4 5">
    <name type="scientific">Gemella haemolysans</name>
    <dbReference type="NCBI Taxonomy" id="1379"/>
    <lineage>
        <taxon>Bacteria</taxon>
        <taxon>Bacillati</taxon>
        <taxon>Bacillota</taxon>
        <taxon>Bacilli</taxon>
        <taxon>Bacillales</taxon>
        <taxon>Gemellaceae</taxon>
        <taxon>Gemella</taxon>
    </lineage>
</organism>
<name>A0A133ZXL9_9BACL</name>
<dbReference type="SUPFAM" id="SSF46689">
    <property type="entry name" value="Homeodomain-like"/>
    <property type="match status" value="1"/>
</dbReference>
<reference evidence="5" key="1">
    <citation type="submission" date="2016-01" db="EMBL/GenBank/DDBJ databases">
        <authorList>
            <person name="Mitreva M."/>
            <person name="Pepin K.H."/>
            <person name="Mihindukulasuriya K.A."/>
            <person name="Fulton R."/>
            <person name="Fronick C."/>
            <person name="O'Laughlin M."/>
            <person name="Miner T."/>
            <person name="Herter B."/>
            <person name="Rosa B.A."/>
            <person name="Cordes M."/>
            <person name="Tomlinson C."/>
            <person name="Wollam A."/>
            <person name="Palsikar V.B."/>
            <person name="Mardis E.R."/>
            <person name="Wilson R.K."/>
        </authorList>
    </citation>
    <scope>NUCLEOTIDE SEQUENCE [LARGE SCALE GENOMIC DNA]</scope>
    <source>
        <strain evidence="5">DNF01167</strain>
    </source>
</reference>
<dbReference type="EMBL" id="LSDC01000059">
    <property type="protein sequence ID" value="KXB60183.1"/>
    <property type="molecule type" value="Genomic_DNA"/>
</dbReference>
<evidence type="ECO:0000256" key="2">
    <source>
        <dbReference type="PROSITE-ProRule" id="PRU00335"/>
    </source>
</evidence>
<dbReference type="InterPro" id="IPR009057">
    <property type="entry name" value="Homeodomain-like_sf"/>
</dbReference>
<dbReference type="AlphaFoldDB" id="A0A133ZXL9"/>
<evidence type="ECO:0000313" key="5">
    <source>
        <dbReference type="Proteomes" id="UP000070355"/>
    </source>
</evidence>
<dbReference type="PANTHER" id="PTHR43479">
    <property type="entry name" value="ACREF/ENVCD OPERON REPRESSOR-RELATED"/>
    <property type="match status" value="1"/>
</dbReference>
<gene>
    <name evidence="4" type="ORF">HMPREF3186_00871</name>
</gene>
<comment type="caution">
    <text evidence="4">The sequence shown here is derived from an EMBL/GenBank/DDBJ whole genome shotgun (WGS) entry which is preliminary data.</text>
</comment>
<dbReference type="GO" id="GO:0003677">
    <property type="term" value="F:DNA binding"/>
    <property type="evidence" value="ECO:0007669"/>
    <property type="project" value="UniProtKB-UniRule"/>
</dbReference>
<dbReference type="PATRIC" id="fig|1379.3.peg.852"/>
<evidence type="ECO:0000313" key="4">
    <source>
        <dbReference type="EMBL" id="KXB60183.1"/>
    </source>
</evidence>
<evidence type="ECO:0000259" key="3">
    <source>
        <dbReference type="PROSITE" id="PS50977"/>
    </source>
</evidence>
<accession>A0A133ZXL9</accession>
<dbReference type="Pfam" id="PF00440">
    <property type="entry name" value="TetR_N"/>
    <property type="match status" value="1"/>
</dbReference>
<dbReference type="PROSITE" id="PS50977">
    <property type="entry name" value="HTH_TETR_2"/>
    <property type="match status" value="1"/>
</dbReference>
<protein>
    <submittedName>
        <fullName evidence="4">Transcriptional regulator, TetR family</fullName>
    </submittedName>
</protein>
<sequence length="196" mass="22347">MNSIENTRELILEVASGLFMTKGYEKTRISDIINGLDGLTKGAVYHYFDSKEDIFNEVVKRIGYQNKAIFDEIKYAKDLNGREKISKLISVAIGNTNMDVITSISPNLTDNPKLLASFFKQMQEMTIPEYFLPIIYEGIKDGSIKSEYPQELAELIAVMLNIWLNPLIFNKSNDTVRNKINIINRCLSDFNISFSI</sequence>
<dbReference type="PANTHER" id="PTHR43479:SF11">
    <property type="entry name" value="ACREF_ENVCD OPERON REPRESSOR-RELATED"/>
    <property type="match status" value="1"/>
</dbReference>
<dbReference type="InterPro" id="IPR050624">
    <property type="entry name" value="HTH-type_Tx_Regulator"/>
</dbReference>